<dbReference type="Proteomes" id="UP000619260">
    <property type="component" value="Unassembled WGS sequence"/>
</dbReference>
<feature type="transmembrane region" description="Helical" evidence="1">
    <location>
        <begin position="74"/>
        <end position="94"/>
    </location>
</feature>
<evidence type="ECO:0000256" key="1">
    <source>
        <dbReference type="SAM" id="Phobius"/>
    </source>
</evidence>
<reference evidence="2" key="1">
    <citation type="submission" date="2021-01" db="EMBL/GenBank/DDBJ databases">
        <title>Whole genome shotgun sequence of Virgisporangium aliadipatigenens NBRC 105644.</title>
        <authorList>
            <person name="Komaki H."/>
            <person name="Tamura T."/>
        </authorList>
    </citation>
    <scope>NUCLEOTIDE SEQUENCE</scope>
    <source>
        <strain evidence="2">NBRC 105644</strain>
    </source>
</reference>
<gene>
    <name evidence="2" type="ORF">Val02_71890</name>
</gene>
<feature type="transmembrane region" description="Helical" evidence="1">
    <location>
        <begin position="5"/>
        <end position="24"/>
    </location>
</feature>
<protein>
    <submittedName>
        <fullName evidence="2">Uncharacterized protein</fullName>
    </submittedName>
</protein>
<keyword evidence="1" id="KW-1133">Transmembrane helix</keyword>
<keyword evidence="3" id="KW-1185">Reference proteome</keyword>
<evidence type="ECO:0000313" key="2">
    <source>
        <dbReference type="EMBL" id="GIJ50303.1"/>
    </source>
</evidence>
<keyword evidence="1" id="KW-0472">Membrane</keyword>
<evidence type="ECO:0000313" key="3">
    <source>
        <dbReference type="Proteomes" id="UP000619260"/>
    </source>
</evidence>
<dbReference type="EMBL" id="BOPF01000034">
    <property type="protein sequence ID" value="GIJ50303.1"/>
    <property type="molecule type" value="Genomic_DNA"/>
</dbReference>
<organism evidence="2 3">
    <name type="scientific">Virgisporangium aliadipatigenens</name>
    <dbReference type="NCBI Taxonomy" id="741659"/>
    <lineage>
        <taxon>Bacteria</taxon>
        <taxon>Bacillati</taxon>
        <taxon>Actinomycetota</taxon>
        <taxon>Actinomycetes</taxon>
        <taxon>Micromonosporales</taxon>
        <taxon>Micromonosporaceae</taxon>
        <taxon>Virgisporangium</taxon>
    </lineage>
</organism>
<name>A0A8J3YV58_9ACTN</name>
<feature type="transmembrane region" description="Helical" evidence="1">
    <location>
        <begin position="44"/>
        <end position="67"/>
    </location>
</feature>
<keyword evidence="1" id="KW-0812">Transmembrane</keyword>
<sequence length="135" mass="14793">MSPRLLFTVNGLFLAVIGGVQVVFELVGHRFGVGPLGDIFDGSYLTIGWVEAHGQAFLVGLLFLLVARHDPRAYWHRFALALHVLLGGANVYFWDSFVHYGLVPMGIAATAAHAALVVAHAWCLRRFARAVTLPR</sequence>
<comment type="caution">
    <text evidence="2">The sequence shown here is derived from an EMBL/GenBank/DDBJ whole genome shotgun (WGS) entry which is preliminary data.</text>
</comment>
<dbReference type="RefSeq" id="WP_203903737.1">
    <property type="nucleotide sequence ID" value="NZ_BOPF01000034.1"/>
</dbReference>
<proteinExistence type="predicted"/>
<dbReference type="AlphaFoldDB" id="A0A8J3YV58"/>
<feature type="transmembrane region" description="Helical" evidence="1">
    <location>
        <begin position="100"/>
        <end position="124"/>
    </location>
</feature>
<accession>A0A8J3YV58</accession>